<dbReference type="GeneID" id="36344514"/>
<gene>
    <name evidence="1" type="ORF">EGR_08799</name>
</gene>
<proteinExistence type="predicted"/>
<reference evidence="1 2" key="1">
    <citation type="journal article" date="2013" name="Nat. Genet.">
        <title>The genome of the hydatid tapeworm Echinococcus granulosus.</title>
        <authorList>
            <person name="Zheng H."/>
            <person name="Zhang W."/>
            <person name="Zhang L."/>
            <person name="Zhang Z."/>
            <person name="Li J."/>
            <person name="Lu G."/>
            <person name="Zhu Y."/>
            <person name="Wang Y."/>
            <person name="Huang Y."/>
            <person name="Liu J."/>
            <person name="Kang H."/>
            <person name="Chen J."/>
            <person name="Wang L."/>
            <person name="Chen A."/>
            <person name="Yu S."/>
            <person name="Gao Z."/>
            <person name="Jin L."/>
            <person name="Gu W."/>
            <person name="Wang Z."/>
            <person name="Zhao L."/>
            <person name="Shi B."/>
            <person name="Wen H."/>
            <person name="Lin R."/>
            <person name="Jones M.K."/>
            <person name="Brejova B."/>
            <person name="Vinar T."/>
            <person name="Zhao G."/>
            <person name="McManus D.P."/>
            <person name="Chen Z."/>
            <person name="Zhou Y."/>
            <person name="Wang S."/>
        </authorList>
    </citation>
    <scope>NUCLEOTIDE SEQUENCE [LARGE SCALE GENOMIC DNA]</scope>
</reference>
<evidence type="ECO:0000313" key="2">
    <source>
        <dbReference type="Proteomes" id="UP000019149"/>
    </source>
</evidence>
<protein>
    <submittedName>
        <fullName evidence="1">Uncharacterized protein</fullName>
    </submittedName>
</protein>
<name>W6USA9_ECHGR</name>
<keyword evidence="2" id="KW-1185">Reference proteome</keyword>
<dbReference type="EMBL" id="APAU02000120">
    <property type="protein sequence ID" value="EUB56324.1"/>
    <property type="molecule type" value="Genomic_DNA"/>
</dbReference>
<dbReference type="KEGG" id="egl:EGR_08799"/>
<comment type="caution">
    <text evidence="1">The sequence shown here is derived from an EMBL/GenBank/DDBJ whole genome shotgun (WGS) entry which is preliminary data.</text>
</comment>
<dbReference type="RefSeq" id="XP_024347520.1">
    <property type="nucleotide sequence ID" value="XM_024498048.1"/>
</dbReference>
<organism evidence="1 2">
    <name type="scientific">Echinococcus granulosus</name>
    <name type="common">Hydatid tapeworm</name>
    <dbReference type="NCBI Taxonomy" id="6210"/>
    <lineage>
        <taxon>Eukaryota</taxon>
        <taxon>Metazoa</taxon>
        <taxon>Spiralia</taxon>
        <taxon>Lophotrochozoa</taxon>
        <taxon>Platyhelminthes</taxon>
        <taxon>Cestoda</taxon>
        <taxon>Eucestoda</taxon>
        <taxon>Cyclophyllidea</taxon>
        <taxon>Taeniidae</taxon>
        <taxon>Echinococcus</taxon>
        <taxon>Echinococcus granulosus group</taxon>
    </lineage>
</organism>
<evidence type="ECO:0000313" key="1">
    <source>
        <dbReference type="EMBL" id="EUB56324.1"/>
    </source>
</evidence>
<accession>W6USA9</accession>
<dbReference type="Proteomes" id="UP000019149">
    <property type="component" value="Unassembled WGS sequence"/>
</dbReference>
<sequence>MKGSSYGHCCSKVVNATQVNCEAIMKRLLVHWFKWMRRQGKFDFGNRISNIKGGVRERSAFNGVKVKECEIRKMRQLLLLFAEMLHPELSSCLKSCVVGSRCGREEEKLEGLIRNAEEEEEGCEAQNLKHCLFHFAQKFCPDSDECLGKYVADLSNHSEVAESISPCENSLEMTGSCRAINESPTNSIACQRKYLIIFLLLLARRFYPKLAMRLESSALFNS</sequence>
<dbReference type="AlphaFoldDB" id="W6USA9"/>
<dbReference type="CTD" id="36344514"/>